<evidence type="ECO:0000259" key="1">
    <source>
        <dbReference type="Pfam" id="PF17919"/>
    </source>
</evidence>
<reference evidence="3" key="2">
    <citation type="submission" date="2025-08" db="UniProtKB">
        <authorList>
            <consortium name="RefSeq"/>
        </authorList>
    </citation>
    <scope>IDENTIFICATION</scope>
    <source>
        <tissue evidence="3">Leaf</tissue>
    </source>
</reference>
<dbReference type="InterPro" id="IPR043502">
    <property type="entry name" value="DNA/RNA_pol_sf"/>
</dbReference>
<reference evidence="2" key="1">
    <citation type="journal article" date="2013" name="Genome Biol.">
        <title>Reference genomes and transcriptomes of Nicotiana sylvestris and Nicotiana tomentosiformis.</title>
        <authorList>
            <person name="Sierro N."/>
            <person name="Battey J.N."/>
            <person name="Ouadi S."/>
            <person name="Bovet L."/>
            <person name="Goepfert S."/>
            <person name="Bakaher N."/>
            <person name="Peitsch M.C."/>
            <person name="Ivanov N.V."/>
        </authorList>
    </citation>
    <scope>NUCLEOTIDE SEQUENCE [LARGE SCALE GENOMIC DNA]</scope>
</reference>
<dbReference type="InterPro" id="IPR043128">
    <property type="entry name" value="Rev_trsase/Diguanyl_cyclase"/>
</dbReference>
<accession>A0A1U7WQQ2</accession>
<dbReference type="STRING" id="4096.A0A1U7WQQ2"/>
<dbReference type="SUPFAM" id="SSF56672">
    <property type="entry name" value="DNA/RNA polymerases"/>
    <property type="match status" value="1"/>
</dbReference>
<dbReference type="FunFam" id="3.30.70.270:FF:000020">
    <property type="entry name" value="Transposon Tf2-6 polyprotein-like Protein"/>
    <property type="match status" value="1"/>
</dbReference>
<proteinExistence type="predicted"/>
<dbReference type="PANTHER" id="PTHR34072:SF57">
    <property type="entry name" value="RNA-DIRECTED DNA POLYMERASE"/>
    <property type="match status" value="1"/>
</dbReference>
<dbReference type="Proteomes" id="UP000189701">
    <property type="component" value="Unplaced"/>
</dbReference>
<keyword evidence="2" id="KW-1185">Reference proteome</keyword>
<evidence type="ECO:0000313" key="2">
    <source>
        <dbReference type="Proteomes" id="UP000189701"/>
    </source>
</evidence>
<evidence type="ECO:0000313" key="3">
    <source>
        <dbReference type="RefSeq" id="XP_009776575.1"/>
    </source>
</evidence>
<dbReference type="AlphaFoldDB" id="A0A1U7WQQ2"/>
<feature type="domain" description="Reverse transcriptase/retrotransposon-derived protein RNase H-like" evidence="1">
    <location>
        <begin position="496"/>
        <end position="571"/>
    </location>
</feature>
<gene>
    <name evidence="3" type="primary">LOC104226315</name>
</gene>
<dbReference type="RefSeq" id="XP_009776575.1">
    <property type="nucleotide sequence ID" value="XM_009778273.1"/>
</dbReference>
<dbReference type="eggNOG" id="KOG0017">
    <property type="taxonomic scope" value="Eukaryota"/>
</dbReference>
<name>A0A1U7WQQ2_NICSY</name>
<dbReference type="PANTHER" id="PTHR34072">
    <property type="entry name" value="ENZYMATIC POLYPROTEIN-RELATED"/>
    <property type="match status" value="1"/>
</dbReference>
<dbReference type="Gene3D" id="3.30.70.270">
    <property type="match status" value="2"/>
</dbReference>
<protein>
    <submittedName>
        <fullName evidence="3">Uncharacterized protein LOC104226315</fullName>
    </submittedName>
</protein>
<dbReference type="InterPro" id="IPR041577">
    <property type="entry name" value="RT_RNaseH_2"/>
</dbReference>
<dbReference type="Pfam" id="PF17919">
    <property type="entry name" value="RT_RNaseH_2"/>
    <property type="match status" value="1"/>
</dbReference>
<organism evidence="2 3">
    <name type="scientific">Nicotiana sylvestris</name>
    <name type="common">Wood tobacco</name>
    <name type="synonym">South American tobacco</name>
    <dbReference type="NCBI Taxonomy" id="4096"/>
    <lineage>
        <taxon>Eukaryota</taxon>
        <taxon>Viridiplantae</taxon>
        <taxon>Streptophyta</taxon>
        <taxon>Embryophyta</taxon>
        <taxon>Tracheophyta</taxon>
        <taxon>Spermatophyta</taxon>
        <taxon>Magnoliopsida</taxon>
        <taxon>eudicotyledons</taxon>
        <taxon>Gunneridae</taxon>
        <taxon>Pentapetalae</taxon>
        <taxon>asterids</taxon>
        <taxon>lamiids</taxon>
        <taxon>Solanales</taxon>
        <taxon>Solanaceae</taxon>
        <taxon>Nicotianoideae</taxon>
        <taxon>Nicotianeae</taxon>
        <taxon>Nicotiana</taxon>
    </lineage>
</organism>
<sequence length="571" mass="64831">MGHVIAVITRSGRGHNAPTSSGRRLVDEDQVMQEEEIPNNIVQLNEKIRIDIDDMQKAKALFPKPPPPCPQRLAKQNGENQFKKFIQMMKSLSINVPLAEAWEQMPSYAEFMKDLVTKKRSMNFETIKVSHQVSAIVHSMAPKLEDPDAFMIPYFGNWEIETYLYEIANRRSYYEKAVGVIEDVLVRVDKFILLADFVILDCEAVCDVEDGELTFRVGDENVVFYVCKSMQQPNSNEVCSFVDLVTDVIVDDTSAIINVGDILETILLNFDDNEMDGFMECVNSMQGMGSGNYAPRKLSLDVENWKTSHTKPSFEEPPTLELNPLPPHLRNKFLGPCSTLPVILSSCLTNVQVDSTLAVLEKRKEAIGWTLADIWGISPTFCMHKIKLEDGAKPYIEHQRRLNESICEGTNLVLNWEKCHFMVEEGIVLGRKISRNGIEVDKEAFEVISKHPPSTSVKGLRSFLDHAGYYRHFIKDFSKVMNPLCNLLEKDDRFNFNDKCMRAFEFLKPKFTTIPIITAPNWSVPFKLICDASDEAVGGVLGQCINKIFHLVYYANKIMNSAQVNYAITEK</sequence>